<accession>J3MWD8</accession>
<dbReference type="EnsemblPlants" id="OB09G13170.1">
    <property type="protein sequence ID" value="OB09G13170.1"/>
    <property type="gene ID" value="OB09G13170"/>
</dbReference>
<reference evidence="2" key="2">
    <citation type="submission" date="2013-04" db="UniProtKB">
        <authorList>
            <consortium name="EnsemblPlants"/>
        </authorList>
    </citation>
    <scope>IDENTIFICATION</scope>
</reference>
<keyword evidence="3" id="KW-1185">Reference proteome</keyword>
<organism evidence="2">
    <name type="scientific">Oryza brachyantha</name>
    <name type="common">malo sina</name>
    <dbReference type="NCBI Taxonomy" id="4533"/>
    <lineage>
        <taxon>Eukaryota</taxon>
        <taxon>Viridiplantae</taxon>
        <taxon>Streptophyta</taxon>
        <taxon>Embryophyta</taxon>
        <taxon>Tracheophyta</taxon>
        <taxon>Spermatophyta</taxon>
        <taxon>Magnoliopsida</taxon>
        <taxon>Liliopsida</taxon>
        <taxon>Poales</taxon>
        <taxon>Poaceae</taxon>
        <taxon>BOP clade</taxon>
        <taxon>Oryzoideae</taxon>
        <taxon>Oryzeae</taxon>
        <taxon>Oryzinae</taxon>
        <taxon>Oryza</taxon>
    </lineage>
</organism>
<name>J3MWD8_ORYBR</name>
<reference evidence="2" key="1">
    <citation type="journal article" date="2013" name="Nat. Commun.">
        <title>Whole-genome sequencing of Oryza brachyantha reveals mechanisms underlying Oryza genome evolution.</title>
        <authorList>
            <person name="Chen J."/>
            <person name="Huang Q."/>
            <person name="Gao D."/>
            <person name="Wang J."/>
            <person name="Lang Y."/>
            <person name="Liu T."/>
            <person name="Li B."/>
            <person name="Bai Z."/>
            <person name="Luis Goicoechea J."/>
            <person name="Liang C."/>
            <person name="Chen C."/>
            <person name="Zhang W."/>
            <person name="Sun S."/>
            <person name="Liao Y."/>
            <person name="Zhang X."/>
            <person name="Yang L."/>
            <person name="Song C."/>
            <person name="Wang M."/>
            <person name="Shi J."/>
            <person name="Liu G."/>
            <person name="Liu J."/>
            <person name="Zhou H."/>
            <person name="Zhou W."/>
            <person name="Yu Q."/>
            <person name="An N."/>
            <person name="Chen Y."/>
            <person name="Cai Q."/>
            <person name="Wang B."/>
            <person name="Liu B."/>
            <person name="Min J."/>
            <person name="Huang Y."/>
            <person name="Wu H."/>
            <person name="Li Z."/>
            <person name="Zhang Y."/>
            <person name="Yin Y."/>
            <person name="Song W."/>
            <person name="Jiang J."/>
            <person name="Jackson S.A."/>
            <person name="Wing R.A."/>
            <person name="Wang J."/>
            <person name="Chen M."/>
        </authorList>
    </citation>
    <scope>NUCLEOTIDE SEQUENCE [LARGE SCALE GENOMIC DNA]</scope>
    <source>
        <strain evidence="2">cv. IRGC 101232</strain>
    </source>
</reference>
<evidence type="ECO:0000313" key="2">
    <source>
        <dbReference type="EnsemblPlants" id="OB09G13170.1"/>
    </source>
</evidence>
<feature type="compositionally biased region" description="Basic and acidic residues" evidence="1">
    <location>
        <begin position="31"/>
        <end position="41"/>
    </location>
</feature>
<dbReference type="Gramene" id="OB09G13170.1">
    <property type="protein sequence ID" value="OB09G13170.1"/>
    <property type="gene ID" value="OB09G13170"/>
</dbReference>
<dbReference type="HOGENOM" id="CLU_2363103_0_0_1"/>
<feature type="compositionally biased region" description="Low complexity" evidence="1">
    <location>
        <begin position="53"/>
        <end position="73"/>
    </location>
</feature>
<proteinExistence type="predicted"/>
<protein>
    <submittedName>
        <fullName evidence="2">Uncharacterized protein</fullName>
    </submittedName>
</protein>
<sequence>MDSRSIQLRGRLIKRPGAGGDRRGIPPARSSNRDGTQKVGDRGGQPPPDLLSPAPRARAAGTRGIGPSTPRGSRSPRRAGVRCGGVGWVGRRSLEP</sequence>
<evidence type="ECO:0000313" key="3">
    <source>
        <dbReference type="Proteomes" id="UP000006038"/>
    </source>
</evidence>
<evidence type="ECO:0000256" key="1">
    <source>
        <dbReference type="SAM" id="MobiDB-lite"/>
    </source>
</evidence>
<dbReference type="Proteomes" id="UP000006038">
    <property type="component" value="Chromosome 9"/>
</dbReference>
<dbReference type="AlphaFoldDB" id="J3MWD8"/>
<feature type="region of interest" description="Disordered" evidence="1">
    <location>
        <begin position="1"/>
        <end position="96"/>
    </location>
</feature>